<organism evidence="1 2">
    <name type="scientific">Pichia kudriavzevii</name>
    <name type="common">Yeast</name>
    <name type="synonym">Issatchenkia orientalis</name>
    <dbReference type="NCBI Taxonomy" id="4909"/>
    <lineage>
        <taxon>Eukaryota</taxon>
        <taxon>Fungi</taxon>
        <taxon>Dikarya</taxon>
        <taxon>Ascomycota</taxon>
        <taxon>Saccharomycotina</taxon>
        <taxon>Pichiomycetes</taxon>
        <taxon>Pichiales</taxon>
        <taxon>Pichiaceae</taxon>
        <taxon>Pichia</taxon>
    </lineage>
</organism>
<dbReference type="EMBL" id="JQFK01000521">
    <property type="protein sequence ID" value="KGK35570.1"/>
    <property type="molecule type" value="Genomic_DNA"/>
</dbReference>
<reference evidence="2" key="1">
    <citation type="journal article" date="2014" name="Microb. Cell Fact.">
        <title>Exploiting Issatchenkia orientalis SD108 for succinic acid production.</title>
        <authorList>
            <person name="Xiao H."/>
            <person name="Shao Z."/>
            <person name="Jiang Y."/>
            <person name="Dole S."/>
            <person name="Zhao H."/>
        </authorList>
    </citation>
    <scope>NUCLEOTIDE SEQUENCE [LARGE SCALE GENOMIC DNA]</scope>
    <source>
        <strain evidence="2">SD108</strain>
    </source>
</reference>
<protein>
    <submittedName>
        <fullName evidence="1">Uncharacterized protein</fullName>
    </submittedName>
</protein>
<sequence>MSLDRNEYAFQSWKPHLIYNNDMDAKDSSFFASRTFLYDTLTSLHQQLQQYNSEYSSSYNDDILFVHTQLVELLDYLFITYEKSKVVKILSVNLDTILAKTITFNLNIMMKNGHEKFTILIIELVNKLSELVLSN</sequence>
<evidence type="ECO:0000313" key="1">
    <source>
        <dbReference type="EMBL" id="KGK35570.1"/>
    </source>
</evidence>
<name>A0A099NSK3_PICKU</name>
<gene>
    <name evidence="1" type="ORF">JL09_g5280</name>
</gene>
<dbReference type="HOGENOM" id="CLU_1890714_0_0_1"/>
<feature type="non-terminal residue" evidence="1">
    <location>
        <position position="135"/>
    </location>
</feature>
<accession>A0A099NSK3</accession>
<dbReference type="VEuPathDB" id="FungiDB:C5L36_0C06680"/>
<comment type="caution">
    <text evidence="1">The sequence shown here is derived from an EMBL/GenBank/DDBJ whole genome shotgun (WGS) entry which is preliminary data.</text>
</comment>
<proteinExistence type="predicted"/>
<dbReference type="Proteomes" id="UP000029867">
    <property type="component" value="Unassembled WGS sequence"/>
</dbReference>
<dbReference type="AlphaFoldDB" id="A0A099NSK3"/>
<evidence type="ECO:0000313" key="2">
    <source>
        <dbReference type="Proteomes" id="UP000029867"/>
    </source>
</evidence>